<evidence type="ECO:0000313" key="2">
    <source>
        <dbReference type="EMBL" id="MFC3635998.1"/>
    </source>
</evidence>
<gene>
    <name evidence="2" type="ORF">ACFONL_01145</name>
</gene>
<dbReference type="RefSeq" id="WP_191321298.1">
    <property type="nucleotide sequence ID" value="NZ_BNCG01000061.1"/>
</dbReference>
<feature type="transmembrane region" description="Helical" evidence="1">
    <location>
        <begin position="87"/>
        <end position="107"/>
    </location>
</feature>
<keyword evidence="1" id="KW-1133">Transmembrane helix</keyword>
<evidence type="ECO:0000313" key="3">
    <source>
        <dbReference type="Proteomes" id="UP001595704"/>
    </source>
</evidence>
<feature type="transmembrane region" description="Helical" evidence="1">
    <location>
        <begin position="31"/>
        <end position="51"/>
    </location>
</feature>
<dbReference type="EMBL" id="JBHRYC010000010">
    <property type="protein sequence ID" value="MFC3635998.1"/>
    <property type="molecule type" value="Genomic_DNA"/>
</dbReference>
<organism evidence="2 3">
    <name type="scientific">Camelimonas fluminis</name>
    <dbReference type="NCBI Taxonomy" id="1576911"/>
    <lineage>
        <taxon>Bacteria</taxon>
        <taxon>Pseudomonadati</taxon>
        <taxon>Pseudomonadota</taxon>
        <taxon>Alphaproteobacteria</taxon>
        <taxon>Hyphomicrobiales</taxon>
        <taxon>Chelatococcaceae</taxon>
        <taxon>Camelimonas</taxon>
    </lineage>
</organism>
<feature type="transmembrane region" description="Helical" evidence="1">
    <location>
        <begin position="119"/>
        <end position="138"/>
    </location>
</feature>
<comment type="caution">
    <text evidence="2">The sequence shown here is derived from an EMBL/GenBank/DDBJ whole genome shotgun (WGS) entry which is preliminary data.</text>
</comment>
<feature type="transmembrane region" description="Helical" evidence="1">
    <location>
        <begin position="57"/>
        <end position="75"/>
    </location>
</feature>
<evidence type="ECO:0000256" key="1">
    <source>
        <dbReference type="SAM" id="Phobius"/>
    </source>
</evidence>
<accession>A0ABV7UCC9</accession>
<protein>
    <recommendedName>
        <fullName evidence="4">SPW repeat-containing protein</fullName>
    </recommendedName>
</protein>
<proteinExistence type="predicted"/>
<reference evidence="3" key="1">
    <citation type="journal article" date="2019" name="Int. J. Syst. Evol. Microbiol.">
        <title>The Global Catalogue of Microorganisms (GCM) 10K type strain sequencing project: providing services to taxonomists for standard genome sequencing and annotation.</title>
        <authorList>
            <consortium name="The Broad Institute Genomics Platform"/>
            <consortium name="The Broad Institute Genome Sequencing Center for Infectious Disease"/>
            <person name="Wu L."/>
            <person name="Ma J."/>
        </authorList>
    </citation>
    <scope>NUCLEOTIDE SEQUENCE [LARGE SCALE GENOMIC DNA]</scope>
    <source>
        <strain evidence="3">KCTC 42282</strain>
    </source>
</reference>
<sequence>MESARWKSNTVKHAPPEPNAAPRRFSKWANIATLTATSTTLWWALHVIIFWVAPVSIWAAILMSSTASIIAVLITRRISGARLRPHLLLASTTAITFAMYISVAVAAAYERGDTLERSLVAALVLAGISGLYALSLVFQGADAPQK</sequence>
<keyword evidence="1" id="KW-0812">Transmembrane</keyword>
<dbReference type="Proteomes" id="UP001595704">
    <property type="component" value="Unassembled WGS sequence"/>
</dbReference>
<keyword evidence="1" id="KW-0472">Membrane</keyword>
<keyword evidence="3" id="KW-1185">Reference proteome</keyword>
<evidence type="ECO:0008006" key="4">
    <source>
        <dbReference type="Google" id="ProtNLM"/>
    </source>
</evidence>
<name>A0ABV7UCC9_9HYPH</name>